<gene>
    <name evidence="2" type="ORF">B0T25DRAFT_612964</name>
</gene>
<feature type="domain" description="T6SS Phospholipase effector Tle1-like catalytic" evidence="1">
    <location>
        <begin position="6"/>
        <end position="298"/>
    </location>
</feature>
<name>A0AAJ0HBC0_9PEZI</name>
<dbReference type="PANTHER" id="PTHR33840">
    <property type="match status" value="1"/>
</dbReference>
<dbReference type="Pfam" id="PF09994">
    <property type="entry name" value="T6SS_Tle1-like_cat"/>
    <property type="match status" value="1"/>
</dbReference>
<dbReference type="InterPro" id="IPR018712">
    <property type="entry name" value="Tle1-like_cat"/>
</dbReference>
<dbReference type="Proteomes" id="UP001275084">
    <property type="component" value="Unassembled WGS sequence"/>
</dbReference>
<evidence type="ECO:0000313" key="3">
    <source>
        <dbReference type="Proteomes" id="UP001275084"/>
    </source>
</evidence>
<reference evidence="2" key="2">
    <citation type="submission" date="2023-06" db="EMBL/GenBank/DDBJ databases">
        <authorList>
            <consortium name="Lawrence Berkeley National Laboratory"/>
            <person name="Haridas S."/>
            <person name="Hensen N."/>
            <person name="Bonometti L."/>
            <person name="Westerberg I."/>
            <person name="Brannstrom I.O."/>
            <person name="Guillou S."/>
            <person name="Cros-Aarteil S."/>
            <person name="Calhoun S."/>
            <person name="Kuo A."/>
            <person name="Mondo S."/>
            <person name="Pangilinan J."/>
            <person name="Riley R."/>
            <person name="Labutti K."/>
            <person name="Andreopoulos B."/>
            <person name="Lipzen A."/>
            <person name="Chen C."/>
            <person name="Yanf M."/>
            <person name="Daum C."/>
            <person name="Ng V."/>
            <person name="Clum A."/>
            <person name="Steindorff A."/>
            <person name="Ohm R."/>
            <person name="Martin F."/>
            <person name="Silar P."/>
            <person name="Natvig D."/>
            <person name="Lalanne C."/>
            <person name="Gautier V."/>
            <person name="Ament-Velasquez S.L."/>
            <person name="Kruys A."/>
            <person name="Hutchinson M.I."/>
            <person name="Powell A.J."/>
            <person name="Barry K."/>
            <person name="Miller A.N."/>
            <person name="Grigoriev I.V."/>
            <person name="Debuchy R."/>
            <person name="Gladieux P."/>
            <person name="Thoren M.H."/>
            <person name="Johannesson H."/>
        </authorList>
    </citation>
    <scope>NUCLEOTIDE SEQUENCE</scope>
    <source>
        <strain evidence="2">CBS 955.72</strain>
    </source>
</reference>
<dbReference type="EMBL" id="JAUIQD010000006">
    <property type="protein sequence ID" value="KAK3346453.1"/>
    <property type="molecule type" value="Genomic_DNA"/>
</dbReference>
<evidence type="ECO:0000259" key="1">
    <source>
        <dbReference type="Pfam" id="PF09994"/>
    </source>
</evidence>
<reference evidence="2" key="1">
    <citation type="journal article" date="2023" name="Mol. Phylogenet. Evol.">
        <title>Genome-scale phylogeny and comparative genomics of the fungal order Sordariales.</title>
        <authorList>
            <person name="Hensen N."/>
            <person name="Bonometti L."/>
            <person name="Westerberg I."/>
            <person name="Brannstrom I.O."/>
            <person name="Guillou S."/>
            <person name="Cros-Aarteil S."/>
            <person name="Calhoun S."/>
            <person name="Haridas S."/>
            <person name="Kuo A."/>
            <person name="Mondo S."/>
            <person name="Pangilinan J."/>
            <person name="Riley R."/>
            <person name="LaButti K."/>
            <person name="Andreopoulos B."/>
            <person name="Lipzen A."/>
            <person name="Chen C."/>
            <person name="Yan M."/>
            <person name="Daum C."/>
            <person name="Ng V."/>
            <person name="Clum A."/>
            <person name="Steindorff A."/>
            <person name="Ohm R.A."/>
            <person name="Martin F."/>
            <person name="Silar P."/>
            <person name="Natvig D.O."/>
            <person name="Lalanne C."/>
            <person name="Gautier V."/>
            <person name="Ament-Velasquez S.L."/>
            <person name="Kruys A."/>
            <person name="Hutchinson M.I."/>
            <person name="Powell A.J."/>
            <person name="Barry K."/>
            <person name="Miller A.N."/>
            <person name="Grigoriev I.V."/>
            <person name="Debuchy R."/>
            <person name="Gladieux P."/>
            <person name="Hiltunen Thoren M."/>
            <person name="Johannesson H."/>
        </authorList>
    </citation>
    <scope>NUCLEOTIDE SEQUENCE</scope>
    <source>
        <strain evidence="2">CBS 955.72</strain>
    </source>
</reference>
<comment type="caution">
    <text evidence="2">The sequence shown here is derived from an EMBL/GenBank/DDBJ whole genome shotgun (WGS) entry which is preliminary data.</text>
</comment>
<keyword evidence="3" id="KW-1185">Reference proteome</keyword>
<organism evidence="2 3">
    <name type="scientific">Lasiosphaeria hispida</name>
    <dbReference type="NCBI Taxonomy" id="260671"/>
    <lineage>
        <taxon>Eukaryota</taxon>
        <taxon>Fungi</taxon>
        <taxon>Dikarya</taxon>
        <taxon>Ascomycota</taxon>
        <taxon>Pezizomycotina</taxon>
        <taxon>Sordariomycetes</taxon>
        <taxon>Sordariomycetidae</taxon>
        <taxon>Sordariales</taxon>
        <taxon>Lasiosphaeriaceae</taxon>
        <taxon>Lasiosphaeria</taxon>
    </lineage>
</organism>
<proteinExistence type="predicted"/>
<evidence type="ECO:0000313" key="2">
    <source>
        <dbReference type="EMBL" id="KAK3346453.1"/>
    </source>
</evidence>
<dbReference type="SUPFAM" id="SSF53474">
    <property type="entry name" value="alpha/beta-Hydrolases"/>
    <property type="match status" value="1"/>
</dbReference>
<accession>A0AAJ0HBC0</accession>
<sequence>MDRPPIIVLCDGTWCGRETGTRTNIYRLAELFGINFSSPDVTNAQVITPGPPGQPNLHAQYRHGVGVGSTFLDYLFNGVTAQDLADEVRIAFRFIVDNYQPGSEIWLFGLSRGAYTVRCVAGMINNCGILRRGNHTDQDLKDLCCEAYQMYRSKHESNLPHSRQSADFRRRHSWPLIGDELSREQHFQPPVRFMGLFDTVGSLGIPTFTGGVGLEWPEFHSNEVSSVVQEVYHLVSVHDRFYIFQPCLATRANLRGPVIDEEWIPGVHYDLGRQRFRFWRDGGSWVDVVGTALSKIPFIGGGQHLEPNYVLSDFALWKMLRRIQLSYPNNDLILGNRLQAGILALQESIQLRKGGGVGNGDVYAQIEQYGPFGSILGRVIKGIAGGLGLWRLFFDQRQRFIPDDNANVYNFERGDVDFHGRSVAELAEITTVRYPARTAKVWALRQR</sequence>
<protein>
    <recommendedName>
        <fullName evidence="1">T6SS Phospholipase effector Tle1-like catalytic domain-containing protein</fullName>
    </recommendedName>
</protein>
<dbReference type="PANTHER" id="PTHR33840:SF16">
    <property type="entry name" value="DUF2235 DOMAIN-CONTAINING PROTEIN"/>
    <property type="match status" value="1"/>
</dbReference>
<dbReference type="InterPro" id="IPR029058">
    <property type="entry name" value="AB_hydrolase_fold"/>
</dbReference>
<dbReference type="AlphaFoldDB" id="A0AAJ0HBC0"/>